<dbReference type="InterPro" id="IPR002048">
    <property type="entry name" value="EF_hand_dom"/>
</dbReference>
<dbReference type="InterPro" id="IPR011992">
    <property type="entry name" value="EF-hand-dom_pair"/>
</dbReference>
<dbReference type="Gene3D" id="1.10.238.10">
    <property type="entry name" value="EF-hand"/>
    <property type="match status" value="1"/>
</dbReference>
<dbReference type="SUPFAM" id="SSF47473">
    <property type="entry name" value="EF-hand"/>
    <property type="match status" value="1"/>
</dbReference>
<evidence type="ECO:0000259" key="2">
    <source>
        <dbReference type="PROSITE" id="PS50222"/>
    </source>
</evidence>
<evidence type="ECO:0000256" key="1">
    <source>
        <dbReference type="ARBA" id="ARBA00022837"/>
    </source>
</evidence>
<dbReference type="Proteomes" id="UP000321570">
    <property type="component" value="Unassembled WGS sequence"/>
</dbReference>
<dbReference type="OrthoDB" id="293868at2759"/>
<dbReference type="EMBL" id="CABIJS010000322">
    <property type="protein sequence ID" value="VUZ49002.1"/>
    <property type="molecule type" value="Genomic_DNA"/>
</dbReference>
<dbReference type="AlphaFoldDB" id="A0A0R3SUL6"/>
<dbReference type="STRING" id="6216.A0A0R3SUL6"/>
<reference evidence="3 5" key="2">
    <citation type="submission" date="2018-11" db="EMBL/GenBank/DDBJ databases">
        <authorList>
            <consortium name="Pathogen Informatics"/>
        </authorList>
    </citation>
    <scope>NUCLEOTIDE SEQUENCE [LARGE SCALE GENOMIC DNA]</scope>
</reference>
<evidence type="ECO:0000313" key="6">
    <source>
        <dbReference type="Proteomes" id="UP000321570"/>
    </source>
</evidence>
<name>A0A0R3SUL6_HYMDI</name>
<dbReference type="InterPro" id="IPR018247">
    <property type="entry name" value="EF_Hand_1_Ca_BS"/>
</dbReference>
<proteinExistence type="predicted"/>
<dbReference type="EMBL" id="UYSG01011233">
    <property type="protein sequence ID" value="VDL61517.1"/>
    <property type="molecule type" value="Genomic_DNA"/>
</dbReference>
<dbReference type="CDD" id="cd00051">
    <property type="entry name" value="EFh"/>
    <property type="match status" value="1"/>
</dbReference>
<sequence>MPVRTREDVRKFLESLDYDKSGKLSTAELLAAFPDDVSMTELKEFVRRHDKDGDGELDIEELLDFFTKCDRNKQ</sequence>
<keyword evidence="6" id="KW-1185">Reference proteome</keyword>
<dbReference type="GO" id="GO:0005509">
    <property type="term" value="F:calcium ion binding"/>
    <property type="evidence" value="ECO:0007669"/>
    <property type="project" value="InterPro"/>
</dbReference>
<protein>
    <submittedName>
        <fullName evidence="7">EF-hand domain-containing protein</fullName>
    </submittedName>
</protein>
<dbReference type="PROSITE" id="PS00018">
    <property type="entry name" value="EF_HAND_1"/>
    <property type="match status" value="1"/>
</dbReference>
<keyword evidence="1" id="KW-0106">Calcium</keyword>
<dbReference type="WBParaSite" id="HDID_0000920101-mRNA-1">
    <property type="protein sequence ID" value="HDID_0000920101-mRNA-1"/>
    <property type="gene ID" value="HDID_0000920101"/>
</dbReference>
<dbReference type="Proteomes" id="UP000274504">
    <property type="component" value="Unassembled WGS sequence"/>
</dbReference>
<evidence type="ECO:0000313" key="3">
    <source>
        <dbReference type="EMBL" id="VDL61517.1"/>
    </source>
</evidence>
<dbReference type="SMART" id="SM00054">
    <property type="entry name" value="EFh"/>
    <property type="match status" value="2"/>
</dbReference>
<reference evidence="7" key="1">
    <citation type="submission" date="2017-02" db="UniProtKB">
        <authorList>
            <consortium name="WormBaseParasite"/>
        </authorList>
    </citation>
    <scope>IDENTIFICATION</scope>
</reference>
<reference evidence="4 6" key="3">
    <citation type="submission" date="2019-07" db="EMBL/GenBank/DDBJ databases">
        <authorList>
            <person name="Jastrzebski P J."/>
            <person name="Paukszto L."/>
            <person name="Jastrzebski P J."/>
        </authorList>
    </citation>
    <scope>NUCLEOTIDE SEQUENCE [LARGE SCALE GENOMIC DNA]</scope>
    <source>
        <strain evidence="4 6">WMS-il1</strain>
    </source>
</reference>
<gene>
    <name evidence="3" type="ORF">HDID_LOCUS9199</name>
    <name evidence="4" type="ORF">WMSIL1_LOCUS8217</name>
</gene>
<evidence type="ECO:0000313" key="7">
    <source>
        <dbReference type="WBParaSite" id="HDID_0000920101-mRNA-1"/>
    </source>
</evidence>
<feature type="domain" description="EF-hand" evidence="2">
    <location>
        <begin position="37"/>
        <end position="72"/>
    </location>
</feature>
<dbReference type="Pfam" id="PF13202">
    <property type="entry name" value="EF-hand_5"/>
    <property type="match status" value="1"/>
</dbReference>
<accession>A0A0R3SUL6</accession>
<dbReference type="PROSITE" id="PS50222">
    <property type="entry name" value="EF_HAND_2"/>
    <property type="match status" value="1"/>
</dbReference>
<evidence type="ECO:0000313" key="5">
    <source>
        <dbReference type="Proteomes" id="UP000274504"/>
    </source>
</evidence>
<organism evidence="7">
    <name type="scientific">Hymenolepis diminuta</name>
    <name type="common">Rat tapeworm</name>
    <dbReference type="NCBI Taxonomy" id="6216"/>
    <lineage>
        <taxon>Eukaryota</taxon>
        <taxon>Metazoa</taxon>
        <taxon>Spiralia</taxon>
        <taxon>Lophotrochozoa</taxon>
        <taxon>Platyhelminthes</taxon>
        <taxon>Cestoda</taxon>
        <taxon>Eucestoda</taxon>
        <taxon>Cyclophyllidea</taxon>
        <taxon>Hymenolepididae</taxon>
        <taxon>Hymenolepis</taxon>
    </lineage>
</organism>
<dbReference type="Pfam" id="PF00036">
    <property type="entry name" value="EF-hand_1"/>
    <property type="match status" value="1"/>
</dbReference>
<evidence type="ECO:0000313" key="4">
    <source>
        <dbReference type="EMBL" id="VUZ49002.1"/>
    </source>
</evidence>